<comment type="caution">
    <text evidence="2">The sequence shown here is derived from an EMBL/GenBank/DDBJ whole genome shotgun (WGS) entry which is preliminary data.</text>
</comment>
<feature type="compositionally biased region" description="Polar residues" evidence="1">
    <location>
        <begin position="44"/>
        <end position="58"/>
    </location>
</feature>
<evidence type="ECO:0000313" key="3">
    <source>
        <dbReference type="Proteomes" id="UP001367508"/>
    </source>
</evidence>
<keyword evidence="3" id="KW-1185">Reference proteome</keyword>
<dbReference type="AlphaFoldDB" id="A0AAN9MW62"/>
<feature type="region of interest" description="Disordered" evidence="1">
    <location>
        <begin position="44"/>
        <end position="78"/>
    </location>
</feature>
<name>A0AAN9MW62_CANGL</name>
<dbReference type="EMBL" id="JAYMYQ010000001">
    <property type="protein sequence ID" value="KAK7362140.1"/>
    <property type="molecule type" value="Genomic_DNA"/>
</dbReference>
<accession>A0AAN9MW62</accession>
<protein>
    <submittedName>
        <fullName evidence="2">Uncharacterized protein</fullName>
    </submittedName>
</protein>
<evidence type="ECO:0000313" key="2">
    <source>
        <dbReference type="EMBL" id="KAK7362140.1"/>
    </source>
</evidence>
<reference evidence="2 3" key="1">
    <citation type="submission" date="2024-01" db="EMBL/GenBank/DDBJ databases">
        <title>The genomes of 5 underutilized Papilionoideae crops provide insights into root nodulation and disease resistanc.</title>
        <authorList>
            <person name="Jiang F."/>
        </authorList>
    </citation>
    <scope>NUCLEOTIDE SEQUENCE [LARGE SCALE GENOMIC DNA]</scope>
    <source>
        <strain evidence="2">LVBAO_FW01</strain>
        <tissue evidence="2">Leaves</tissue>
    </source>
</reference>
<gene>
    <name evidence="2" type="ORF">VNO77_04243</name>
</gene>
<feature type="compositionally biased region" description="Low complexity" evidence="1">
    <location>
        <begin position="59"/>
        <end position="72"/>
    </location>
</feature>
<dbReference type="Proteomes" id="UP001367508">
    <property type="component" value="Unassembled WGS sequence"/>
</dbReference>
<sequence>MVVKRLFLITPAIATTDSIANNLTSLWPDISSLGITAHSSHYPSLSNIPKDQNGNSKFVSQPSASASASQVSNLNSHL</sequence>
<evidence type="ECO:0000256" key="1">
    <source>
        <dbReference type="SAM" id="MobiDB-lite"/>
    </source>
</evidence>
<organism evidence="2 3">
    <name type="scientific">Canavalia gladiata</name>
    <name type="common">Sword bean</name>
    <name type="synonym">Dolichos gladiatus</name>
    <dbReference type="NCBI Taxonomy" id="3824"/>
    <lineage>
        <taxon>Eukaryota</taxon>
        <taxon>Viridiplantae</taxon>
        <taxon>Streptophyta</taxon>
        <taxon>Embryophyta</taxon>
        <taxon>Tracheophyta</taxon>
        <taxon>Spermatophyta</taxon>
        <taxon>Magnoliopsida</taxon>
        <taxon>eudicotyledons</taxon>
        <taxon>Gunneridae</taxon>
        <taxon>Pentapetalae</taxon>
        <taxon>rosids</taxon>
        <taxon>fabids</taxon>
        <taxon>Fabales</taxon>
        <taxon>Fabaceae</taxon>
        <taxon>Papilionoideae</taxon>
        <taxon>50 kb inversion clade</taxon>
        <taxon>NPAAA clade</taxon>
        <taxon>indigoferoid/millettioid clade</taxon>
        <taxon>Phaseoleae</taxon>
        <taxon>Canavalia</taxon>
    </lineage>
</organism>
<proteinExistence type="predicted"/>